<keyword evidence="4 5" id="KW-0472">Membrane</keyword>
<proteinExistence type="predicted"/>
<evidence type="ECO:0000259" key="6">
    <source>
        <dbReference type="Pfam" id="PF12698"/>
    </source>
</evidence>
<evidence type="ECO:0000256" key="3">
    <source>
        <dbReference type="ARBA" id="ARBA00022989"/>
    </source>
</evidence>
<dbReference type="Proteomes" id="UP001500187">
    <property type="component" value="Unassembled WGS sequence"/>
</dbReference>
<evidence type="ECO:0000256" key="1">
    <source>
        <dbReference type="ARBA" id="ARBA00004141"/>
    </source>
</evidence>
<comment type="subcellular location">
    <subcellularLocation>
        <location evidence="1">Membrane</location>
        <topology evidence="1">Multi-pass membrane protein</topology>
    </subcellularLocation>
</comment>
<organism evidence="7 8">
    <name type="scientific">Rothia endophytica</name>
    <dbReference type="NCBI Taxonomy" id="1324766"/>
    <lineage>
        <taxon>Bacteria</taxon>
        <taxon>Bacillati</taxon>
        <taxon>Actinomycetota</taxon>
        <taxon>Actinomycetes</taxon>
        <taxon>Micrococcales</taxon>
        <taxon>Micrococcaceae</taxon>
        <taxon>Rothia</taxon>
    </lineage>
</organism>
<keyword evidence="8" id="KW-1185">Reference proteome</keyword>
<dbReference type="EMBL" id="BAABKP010000001">
    <property type="protein sequence ID" value="GAA4792225.1"/>
    <property type="molecule type" value="Genomic_DNA"/>
</dbReference>
<feature type="transmembrane region" description="Helical" evidence="5">
    <location>
        <begin position="270"/>
        <end position="292"/>
    </location>
</feature>
<evidence type="ECO:0000313" key="8">
    <source>
        <dbReference type="Proteomes" id="UP001500187"/>
    </source>
</evidence>
<feature type="transmembrane region" description="Helical" evidence="5">
    <location>
        <begin position="352"/>
        <end position="370"/>
    </location>
</feature>
<protein>
    <recommendedName>
        <fullName evidence="6">ABC-2 type transporter transmembrane domain-containing protein</fullName>
    </recommendedName>
</protein>
<keyword evidence="3 5" id="KW-1133">Transmembrane helix</keyword>
<name>A0ABP9B8R0_9MICC</name>
<evidence type="ECO:0000256" key="5">
    <source>
        <dbReference type="SAM" id="Phobius"/>
    </source>
</evidence>
<keyword evidence="2 5" id="KW-0812">Transmembrane</keyword>
<sequence>MNTAHSTVKNAWQIVATREVMTKVKDKSFVMGTVFSLVIILAAIIVPFFFNQGGSTYIVATTDDRSVSMVGSAASLQADIDDETSIEHQNFGSADEARSAVTEGDADAYLHPTDDSWELVFDSTVNQELATVLTQAVTSTVTAENAAAQGVDLSALSAGTSLETTLLTGDDNSLIALFVGLGFAMIFYMTTIMFGIAIANSVVEEKQNRIVEIIATAIPLNQLLIGKIVGNILLAIGQIAVYAAAALIAMNITGTANDFGWILPSAGWFVAFYIVGFAAIATVWAAVGAMSARAEDVANLSNPITFILVAALFAGIYTKGTVLHIISFVPVVSSIAMPMRLLTENVEFWEPLVAIALTLLAAWLLTRVGAHIYRNNIMRGGSSVSWKQALKR</sequence>
<feature type="transmembrane region" description="Helical" evidence="5">
    <location>
        <begin position="174"/>
        <end position="199"/>
    </location>
</feature>
<accession>A0ABP9B8R0</accession>
<evidence type="ECO:0000313" key="7">
    <source>
        <dbReference type="EMBL" id="GAA4792225.1"/>
    </source>
</evidence>
<gene>
    <name evidence="7" type="ORF">GCM10023352_08360</name>
</gene>
<dbReference type="Pfam" id="PF12698">
    <property type="entry name" value="ABC2_membrane_3"/>
    <property type="match status" value="1"/>
</dbReference>
<feature type="transmembrane region" description="Helical" evidence="5">
    <location>
        <begin position="28"/>
        <end position="50"/>
    </location>
</feature>
<feature type="transmembrane region" description="Helical" evidence="5">
    <location>
        <begin position="304"/>
        <end position="332"/>
    </location>
</feature>
<dbReference type="InterPro" id="IPR013525">
    <property type="entry name" value="ABC2_TM"/>
</dbReference>
<evidence type="ECO:0000256" key="4">
    <source>
        <dbReference type="ARBA" id="ARBA00023136"/>
    </source>
</evidence>
<reference evidence="8" key="1">
    <citation type="journal article" date="2019" name="Int. J. Syst. Evol. Microbiol.">
        <title>The Global Catalogue of Microorganisms (GCM) 10K type strain sequencing project: providing services to taxonomists for standard genome sequencing and annotation.</title>
        <authorList>
            <consortium name="The Broad Institute Genomics Platform"/>
            <consortium name="The Broad Institute Genome Sequencing Center for Infectious Disease"/>
            <person name="Wu L."/>
            <person name="Ma J."/>
        </authorList>
    </citation>
    <scope>NUCLEOTIDE SEQUENCE [LARGE SCALE GENOMIC DNA]</scope>
    <source>
        <strain evidence="8">JCM 18541</strain>
    </source>
</reference>
<evidence type="ECO:0000256" key="2">
    <source>
        <dbReference type="ARBA" id="ARBA00022692"/>
    </source>
</evidence>
<feature type="domain" description="ABC-2 type transporter transmembrane" evidence="6">
    <location>
        <begin position="27"/>
        <end position="365"/>
    </location>
</feature>
<feature type="transmembrane region" description="Helical" evidence="5">
    <location>
        <begin position="228"/>
        <end position="250"/>
    </location>
</feature>
<dbReference type="RefSeq" id="WP_345445006.1">
    <property type="nucleotide sequence ID" value="NZ_BAABKP010000001.1"/>
</dbReference>
<comment type="caution">
    <text evidence="7">The sequence shown here is derived from an EMBL/GenBank/DDBJ whole genome shotgun (WGS) entry which is preliminary data.</text>
</comment>